<evidence type="ECO:0000313" key="2">
    <source>
        <dbReference type="EMBL" id="MBY84096.1"/>
    </source>
</evidence>
<protein>
    <submittedName>
        <fullName evidence="2">Uncharacterized protein</fullName>
    </submittedName>
</protein>
<gene>
    <name evidence="2" type="ORF">g.174147</name>
</gene>
<accession>A0A2S2R288</accession>
<organism evidence="2">
    <name type="scientific">Sipha flava</name>
    <name type="common">yellow sugarcane aphid</name>
    <dbReference type="NCBI Taxonomy" id="143950"/>
    <lineage>
        <taxon>Eukaryota</taxon>
        <taxon>Metazoa</taxon>
        <taxon>Ecdysozoa</taxon>
        <taxon>Arthropoda</taxon>
        <taxon>Hexapoda</taxon>
        <taxon>Insecta</taxon>
        <taxon>Pterygota</taxon>
        <taxon>Neoptera</taxon>
        <taxon>Paraneoptera</taxon>
        <taxon>Hemiptera</taxon>
        <taxon>Sternorrhyncha</taxon>
        <taxon>Aphidomorpha</taxon>
        <taxon>Aphidoidea</taxon>
        <taxon>Aphididae</taxon>
        <taxon>Sipha</taxon>
    </lineage>
</organism>
<feature type="region of interest" description="Disordered" evidence="1">
    <location>
        <begin position="73"/>
        <end position="92"/>
    </location>
</feature>
<dbReference type="EMBL" id="GGMS01014893">
    <property type="protein sequence ID" value="MBY84096.1"/>
    <property type="molecule type" value="Transcribed_RNA"/>
</dbReference>
<proteinExistence type="predicted"/>
<evidence type="ECO:0000256" key="1">
    <source>
        <dbReference type="SAM" id="MobiDB-lite"/>
    </source>
</evidence>
<dbReference type="AlphaFoldDB" id="A0A2S2R288"/>
<name>A0A2S2R288_9HEMI</name>
<sequence length="102" mass="11128">MKWLVNEYHEFHARGIKILALSCDSISSHIKWIKSTSDCLISPKVSKEVIGHKFPSSTVIDLPSGQVMLSVKPSQGRHKGEGNQGSCPGPGGFKILIKAPQF</sequence>
<reference evidence="2" key="1">
    <citation type="submission" date="2018-04" db="EMBL/GenBank/DDBJ databases">
        <title>Transcriptome assembly of Sipha flava.</title>
        <authorList>
            <person name="Scully E.D."/>
            <person name="Geib S.M."/>
            <person name="Palmer N.A."/>
            <person name="Koch K."/>
            <person name="Bradshaw J."/>
            <person name="Heng-Moss T."/>
            <person name="Sarath G."/>
        </authorList>
    </citation>
    <scope>NUCLEOTIDE SEQUENCE</scope>
</reference>
<dbReference type="Gene3D" id="3.40.30.10">
    <property type="entry name" value="Glutaredoxin"/>
    <property type="match status" value="1"/>
</dbReference>
<dbReference type="InterPro" id="IPR036249">
    <property type="entry name" value="Thioredoxin-like_sf"/>
</dbReference>
<dbReference type="SUPFAM" id="SSF52833">
    <property type="entry name" value="Thioredoxin-like"/>
    <property type="match status" value="1"/>
</dbReference>